<dbReference type="InterPro" id="IPR037171">
    <property type="entry name" value="NagB/RpiA_transferase-like"/>
</dbReference>
<dbReference type="Gene3D" id="3.40.50.10420">
    <property type="entry name" value="NagB/RpiA/CoA transferase-like"/>
    <property type="match status" value="1"/>
</dbReference>
<dbReference type="SUPFAM" id="SSF100950">
    <property type="entry name" value="NagB/RpiA/CoA transferase-like"/>
    <property type="match status" value="1"/>
</dbReference>
<accession>A0A3L7J946</accession>
<name>A0A3L7J946_9HYPH</name>
<keyword evidence="3" id="KW-1185">Reference proteome</keyword>
<dbReference type="AlphaFoldDB" id="A0A3L7J946"/>
<dbReference type="InterPro" id="IPR003741">
    <property type="entry name" value="LUD_dom"/>
</dbReference>
<dbReference type="PANTHER" id="PTHR43682">
    <property type="entry name" value="LACTATE UTILIZATION PROTEIN C"/>
    <property type="match status" value="1"/>
</dbReference>
<dbReference type="Pfam" id="PF02589">
    <property type="entry name" value="LUD_dom"/>
    <property type="match status" value="1"/>
</dbReference>
<dbReference type="InterPro" id="IPR024185">
    <property type="entry name" value="FTHF_cligase-like_sf"/>
</dbReference>
<dbReference type="Proteomes" id="UP000281094">
    <property type="component" value="Unassembled WGS sequence"/>
</dbReference>
<dbReference type="EMBL" id="RCWN01000001">
    <property type="protein sequence ID" value="RLQ87248.1"/>
    <property type="molecule type" value="Genomic_DNA"/>
</dbReference>
<sequence>MSGAREAILGRISKAISEGGAPARCAREAGANERLRAKTPGILPAGSKVSDKEAVKLFTRKAQAVDTTVSRIDAASDIASAVVEYLNANNLPMALRHGADPLLDEAGWSEEPLLETVAGPSDGSDLVGLSVADGAIAETGTLILTSGPDNPTTLNFLPEHHIVVLPIQRIHGSLEDALRKTAVTASDKADSILPRVINMITGPSRSGDVEQQIVLGAHGPRALHIILVG</sequence>
<evidence type="ECO:0000259" key="1">
    <source>
        <dbReference type="Pfam" id="PF02589"/>
    </source>
</evidence>
<reference evidence="2 3" key="1">
    <citation type="submission" date="2018-10" db="EMBL/GenBank/DDBJ databases">
        <title>Notoacmeibacter sp. M2BS9Y-3-1, whole genome shotgun sequence.</title>
        <authorList>
            <person name="Tuo L."/>
        </authorList>
    </citation>
    <scope>NUCLEOTIDE SEQUENCE [LARGE SCALE GENOMIC DNA]</scope>
    <source>
        <strain evidence="2 3">M2BS9Y-3-1</strain>
    </source>
</reference>
<feature type="domain" description="LUD" evidence="1">
    <location>
        <begin position="127"/>
        <end position="228"/>
    </location>
</feature>
<comment type="caution">
    <text evidence="2">The sequence shown here is derived from an EMBL/GenBank/DDBJ whole genome shotgun (WGS) entry which is preliminary data.</text>
</comment>
<dbReference type="PANTHER" id="PTHR43682:SF1">
    <property type="entry name" value="LACTATE UTILIZATION PROTEIN C"/>
    <property type="match status" value="1"/>
</dbReference>
<protein>
    <submittedName>
        <fullName evidence="2">Lactate utilization protein</fullName>
    </submittedName>
</protein>
<proteinExistence type="predicted"/>
<evidence type="ECO:0000313" key="2">
    <source>
        <dbReference type="EMBL" id="RLQ87248.1"/>
    </source>
</evidence>
<organism evidence="2 3">
    <name type="scientific">Notoacmeibacter ruber</name>
    <dbReference type="NCBI Taxonomy" id="2670375"/>
    <lineage>
        <taxon>Bacteria</taxon>
        <taxon>Pseudomonadati</taxon>
        <taxon>Pseudomonadota</taxon>
        <taxon>Alphaproteobacteria</taxon>
        <taxon>Hyphomicrobiales</taxon>
        <taxon>Notoacmeibacteraceae</taxon>
        <taxon>Notoacmeibacter</taxon>
    </lineage>
</organism>
<evidence type="ECO:0000313" key="3">
    <source>
        <dbReference type="Proteomes" id="UP000281094"/>
    </source>
</evidence>
<gene>
    <name evidence="2" type="ORF">D8780_02500</name>
</gene>
<dbReference type="RefSeq" id="WP_121644215.1">
    <property type="nucleotide sequence ID" value="NZ_RCWN01000001.1"/>
</dbReference>